<protein>
    <submittedName>
        <fullName evidence="2">Uncharacterized protein</fullName>
    </submittedName>
</protein>
<evidence type="ECO:0000313" key="3">
    <source>
        <dbReference type="Proteomes" id="UP001187192"/>
    </source>
</evidence>
<reference evidence="2" key="1">
    <citation type="submission" date="2023-07" db="EMBL/GenBank/DDBJ databases">
        <title>draft genome sequence of fig (Ficus carica).</title>
        <authorList>
            <person name="Takahashi T."/>
            <person name="Nishimura K."/>
        </authorList>
    </citation>
    <scope>NUCLEOTIDE SEQUENCE</scope>
</reference>
<evidence type="ECO:0000256" key="1">
    <source>
        <dbReference type="SAM" id="Phobius"/>
    </source>
</evidence>
<keyword evidence="1" id="KW-0812">Transmembrane</keyword>
<organism evidence="2 3">
    <name type="scientific">Ficus carica</name>
    <name type="common">Common fig</name>
    <dbReference type="NCBI Taxonomy" id="3494"/>
    <lineage>
        <taxon>Eukaryota</taxon>
        <taxon>Viridiplantae</taxon>
        <taxon>Streptophyta</taxon>
        <taxon>Embryophyta</taxon>
        <taxon>Tracheophyta</taxon>
        <taxon>Spermatophyta</taxon>
        <taxon>Magnoliopsida</taxon>
        <taxon>eudicotyledons</taxon>
        <taxon>Gunneridae</taxon>
        <taxon>Pentapetalae</taxon>
        <taxon>rosids</taxon>
        <taxon>fabids</taxon>
        <taxon>Rosales</taxon>
        <taxon>Moraceae</taxon>
        <taxon>Ficeae</taxon>
        <taxon>Ficus</taxon>
    </lineage>
</organism>
<name>A0AA88AK67_FICCA</name>
<keyword evidence="1" id="KW-0472">Membrane</keyword>
<feature type="transmembrane region" description="Helical" evidence="1">
    <location>
        <begin position="12"/>
        <end position="31"/>
    </location>
</feature>
<sequence>MLKIMTSTRFRFVLSSNPVAVVVTIAIGTSGRQGKG</sequence>
<evidence type="ECO:0000313" key="2">
    <source>
        <dbReference type="EMBL" id="GMN56954.1"/>
    </source>
</evidence>
<comment type="caution">
    <text evidence="2">The sequence shown here is derived from an EMBL/GenBank/DDBJ whole genome shotgun (WGS) entry which is preliminary data.</text>
</comment>
<keyword evidence="1" id="KW-1133">Transmembrane helix</keyword>
<dbReference type="EMBL" id="BTGU01000067">
    <property type="protein sequence ID" value="GMN56954.1"/>
    <property type="molecule type" value="Genomic_DNA"/>
</dbReference>
<accession>A0AA88AK67</accession>
<gene>
    <name evidence="2" type="ORF">TIFTF001_026066</name>
</gene>
<dbReference type="AlphaFoldDB" id="A0AA88AK67"/>
<proteinExistence type="predicted"/>
<keyword evidence="3" id="KW-1185">Reference proteome</keyword>
<dbReference type="Proteomes" id="UP001187192">
    <property type="component" value="Unassembled WGS sequence"/>
</dbReference>